<dbReference type="Proteomes" id="UP001642484">
    <property type="component" value="Unassembled WGS sequence"/>
</dbReference>
<dbReference type="PROSITE" id="PS50011">
    <property type="entry name" value="PROTEIN_KINASE_DOM"/>
    <property type="match status" value="1"/>
</dbReference>
<gene>
    <name evidence="5" type="ORF">CCMP2556_LOCUS50367</name>
</gene>
<name>A0ABP0S6Q1_9DINO</name>
<dbReference type="InterPro" id="IPR011009">
    <property type="entry name" value="Kinase-like_dom_sf"/>
</dbReference>
<feature type="region of interest" description="Disordered" evidence="3">
    <location>
        <begin position="669"/>
        <end position="828"/>
    </location>
</feature>
<dbReference type="PANTHER" id="PTHR24346:SF30">
    <property type="entry name" value="MATERNAL EMBRYONIC LEUCINE ZIPPER KINASE"/>
    <property type="match status" value="1"/>
</dbReference>
<evidence type="ECO:0000313" key="6">
    <source>
        <dbReference type="Proteomes" id="UP001642484"/>
    </source>
</evidence>
<feature type="region of interest" description="Disordered" evidence="3">
    <location>
        <begin position="842"/>
        <end position="861"/>
    </location>
</feature>
<dbReference type="PANTHER" id="PTHR24346">
    <property type="entry name" value="MAP/MICROTUBULE AFFINITY-REGULATING KINASE"/>
    <property type="match status" value="1"/>
</dbReference>
<evidence type="ECO:0000313" key="5">
    <source>
        <dbReference type="EMBL" id="CAK9108018.1"/>
    </source>
</evidence>
<dbReference type="SMART" id="SM00220">
    <property type="entry name" value="S_TKc"/>
    <property type="match status" value="1"/>
</dbReference>
<feature type="region of interest" description="Disordered" evidence="3">
    <location>
        <begin position="435"/>
        <end position="457"/>
    </location>
</feature>
<feature type="compositionally biased region" description="Basic and acidic residues" evidence="3">
    <location>
        <begin position="749"/>
        <end position="759"/>
    </location>
</feature>
<reference evidence="5 6" key="1">
    <citation type="submission" date="2024-02" db="EMBL/GenBank/DDBJ databases">
        <authorList>
            <person name="Chen Y."/>
            <person name="Shah S."/>
            <person name="Dougan E. K."/>
            <person name="Thang M."/>
            <person name="Chan C."/>
        </authorList>
    </citation>
    <scope>NUCLEOTIDE SEQUENCE [LARGE SCALE GENOMIC DNA]</scope>
</reference>
<feature type="domain" description="Protein kinase" evidence="4">
    <location>
        <begin position="1"/>
        <end position="203"/>
    </location>
</feature>
<dbReference type="InterPro" id="IPR008271">
    <property type="entry name" value="Ser/Thr_kinase_AS"/>
</dbReference>
<sequence length="861" mass="93725">MNKAFIGIGLDSRHDLFKQLLEGLDHIHKKLVVHRDIKLENLLLDPFGCVKIADFGVAAAYIAPEILQDAGYDGFPVDVWSSGIALYAMLCGRLPFKGKSMSELKRCILRGRLPTDVATFSRAEFPGVLVYAAGGGEAHSAEEAEWEHAMARTCSRVAAGMRAFHAWWDSLQRGVELMLAEARREGVEARQPFSQSFGPNRRLRNECSGSGAQQEACSQAAFNVVCVGATSGGQRLSASPHLQGGAARAAFGLAARWPWPLDGEKHLSGASAGASVSTFSRGCCPDAARGGAFWFHFHGRSDVIELRSHESSEPARHFSAQLVHFRRALLSQMRILAGDSRALCCLPWLGTLSGEEQKELIPPQSLHVAVISGRRAGCERGRVDIKRLEQSLRLQDCAPKWYVDQASLEDYKGLGSGAVVGGILTAILHQELHQKRSPSADGRWSSRQTGSAAPQHEADCNEAVLHKAGEYGFSSAETSEPQFSENPSQFFQHQKLNLSKAEASTEDSVTEGKFDHVQKVAEVFVHLEDDARVLVCRRRIFANRVIRLWVEDSPELWGINICAHDEAFGGSGRLFLSDEQLRHAFRHFARGRLGGFGADLAMQGCSVQEHPPICVSHLMEVALTEELVASLLDAVCFEVNGLGDEWFIYLPGFGKARAEVPQGPALRVASATSSGIGRRRPQSAGRSLPGRPQSAGGVRQGGGCPTRWMQAQGPPPPLGNRLTSLMDQERARGHHPLGEPITGEDDPSEASRHTEDWHGCDLQGPSRPSSAGRRPWIPPGVPKCLEPAPLLSNPTPSPERRSPRRAVRGRDGRAVGMSRSKLGNWPGRHMAPAVGGWMSEVAGDDFSRGPEAEEPICQRAW</sequence>
<evidence type="ECO:0000259" key="4">
    <source>
        <dbReference type="PROSITE" id="PS50011"/>
    </source>
</evidence>
<keyword evidence="1" id="KW-0547">Nucleotide-binding</keyword>
<dbReference type="InterPro" id="IPR000719">
    <property type="entry name" value="Prot_kinase_dom"/>
</dbReference>
<dbReference type="SUPFAM" id="SSF56112">
    <property type="entry name" value="Protein kinase-like (PK-like)"/>
    <property type="match status" value="1"/>
</dbReference>
<evidence type="ECO:0000256" key="1">
    <source>
        <dbReference type="ARBA" id="ARBA00022741"/>
    </source>
</evidence>
<evidence type="ECO:0000256" key="3">
    <source>
        <dbReference type="SAM" id="MobiDB-lite"/>
    </source>
</evidence>
<dbReference type="Gene3D" id="1.10.510.10">
    <property type="entry name" value="Transferase(Phosphotransferase) domain 1"/>
    <property type="match status" value="1"/>
</dbReference>
<evidence type="ECO:0000256" key="2">
    <source>
        <dbReference type="ARBA" id="ARBA00022840"/>
    </source>
</evidence>
<keyword evidence="6" id="KW-1185">Reference proteome</keyword>
<accession>A0ABP0S6Q1</accession>
<comment type="caution">
    <text evidence="5">The sequence shown here is derived from an EMBL/GenBank/DDBJ whole genome shotgun (WGS) entry which is preliminary data.</text>
</comment>
<organism evidence="5 6">
    <name type="scientific">Durusdinium trenchii</name>
    <dbReference type="NCBI Taxonomy" id="1381693"/>
    <lineage>
        <taxon>Eukaryota</taxon>
        <taxon>Sar</taxon>
        <taxon>Alveolata</taxon>
        <taxon>Dinophyceae</taxon>
        <taxon>Suessiales</taxon>
        <taxon>Symbiodiniaceae</taxon>
        <taxon>Durusdinium</taxon>
    </lineage>
</organism>
<protein>
    <recommendedName>
        <fullName evidence="4">Protein kinase domain-containing protein</fullName>
    </recommendedName>
</protein>
<dbReference type="PROSITE" id="PS00108">
    <property type="entry name" value="PROTEIN_KINASE_ST"/>
    <property type="match status" value="1"/>
</dbReference>
<proteinExistence type="predicted"/>
<dbReference type="EMBL" id="CAXAMN010027051">
    <property type="protein sequence ID" value="CAK9108018.1"/>
    <property type="molecule type" value="Genomic_DNA"/>
</dbReference>
<keyword evidence="2" id="KW-0067">ATP-binding</keyword>
<dbReference type="Pfam" id="PF00069">
    <property type="entry name" value="Pkinase"/>
    <property type="match status" value="1"/>
</dbReference>